<dbReference type="EMBL" id="CP045429">
    <property type="protein sequence ID" value="QPB82763.1"/>
    <property type="molecule type" value="Genomic_DNA"/>
</dbReference>
<name>A0A5S3UT59_9GAMM</name>
<dbReference type="Proteomes" id="UP000305729">
    <property type="component" value="Chromosome 1"/>
</dbReference>
<dbReference type="InterPro" id="IPR001789">
    <property type="entry name" value="Sig_transdc_resp-reg_receiver"/>
</dbReference>
<evidence type="ECO:0000313" key="3">
    <source>
        <dbReference type="Proteomes" id="UP000305729"/>
    </source>
</evidence>
<dbReference type="AlphaFoldDB" id="A0A5S3UT59"/>
<dbReference type="InterPro" id="IPR011006">
    <property type="entry name" value="CheY-like_superfamily"/>
</dbReference>
<protein>
    <submittedName>
        <fullName evidence="2">Response regulator</fullName>
    </submittedName>
</protein>
<evidence type="ECO:0000256" key="1">
    <source>
        <dbReference type="ARBA" id="ARBA00023012"/>
    </source>
</evidence>
<dbReference type="GO" id="GO:0000156">
    <property type="term" value="F:phosphorelay response regulator activity"/>
    <property type="evidence" value="ECO:0007669"/>
    <property type="project" value="InterPro"/>
</dbReference>
<accession>A0A5S3UT59</accession>
<dbReference type="SMART" id="SM00448">
    <property type="entry name" value="REC"/>
    <property type="match status" value="1"/>
</dbReference>
<dbReference type="SMART" id="SM00850">
    <property type="entry name" value="LytTR"/>
    <property type="match status" value="1"/>
</dbReference>
<dbReference type="InterPro" id="IPR007492">
    <property type="entry name" value="LytTR_DNA-bd_dom"/>
</dbReference>
<dbReference type="SUPFAM" id="SSF52172">
    <property type="entry name" value="CheY-like"/>
    <property type="match status" value="1"/>
</dbReference>
<reference evidence="2 3" key="1">
    <citation type="submission" date="2019-10" db="EMBL/GenBank/DDBJ databases">
        <title>Pseudoalteromonas rubra S4059.</title>
        <authorList>
            <person name="Paulsen S."/>
            <person name="Wang X."/>
        </authorList>
    </citation>
    <scope>NUCLEOTIDE SEQUENCE [LARGE SCALE GENOMIC DNA]</scope>
    <source>
        <strain evidence="2 3">S4059</strain>
    </source>
</reference>
<proteinExistence type="predicted"/>
<dbReference type="Gene3D" id="3.40.50.2300">
    <property type="match status" value="1"/>
</dbReference>
<dbReference type="PANTHER" id="PTHR37299:SF1">
    <property type="entry name" value="STAGE 0 SPORULATION PROTEIN A HOMOLOG"/>
    <property type="match status" value="1"/>
</dbReference>
<dbReference type="PROSITE" id="PS50110">
    <property type="entry name" value="RESPONSE_REGULATORY"/>
    <property type="match status" value="1"/>
</dbReference>
<dbReference type="PROSITE" id="PS50930">
    <property type="entry name" value="HTH_LYTTR"/>
    <property type="match status" value="1"/>
</dbReference>
<organism evidence="2 3">
    <name type="scientific">Pseudoalteromonas rubra</name>
    <dbReference type="NCBI Taxonomy" id="43658"/>
    <lineage>
        <taxon>Bacteria</taxon>
        <taxon>Pseudomonadati</taxon>
        <taxon>Pseudomonadota</taxon>
        <taxon>Gammaproteobacteria</taxon>
        <taxon>Alteromonadales</taxon>
        <taxon>Pseudoalteromonadaceae</taxon>
        <taxon>Pseudoalteromonas</taxon>
    </lineage>
</organism>
<dbReference type="Gene3D" id="2.40.50.1020">
    <property type="entry name" value="LytTr DNA-binding domain"/>
    <property type="match status" value="1"/>
</dbReference>
<dbReference type="Pfam" id="PF04397">
    <property type="entry name" value="LytTR"/>
    <property type="match status" value="1"/>
</dbReference>
<keyword evidence="1" id="KW-0902">Two-component regulatory system</keyword>
<dbReference type="GO" id="GO:0003677">
    <property type="term" value="F:DNA binding"/>
    <property type="evidence" value="ECO:0007669"/>
    <property type="project" value="InterPro"/>
</dbReference>
<evidence type="ECO:0000313" key="2">
    <source>
        <dbReference type="EMBL" id="QPB82763.1"/>
    </source>
</evidence>
<dbReference type="PANTHER" id="PTHR37299">
    <property type="entry name" value="TRANSCRIPTIONAL REGULATOR-RELATED"/>
    <property type="match status" value="1"/>
</dbReference>
<dbReference type="InterPro" id="IPR046947">
    <property type="entry name" value="LytR-like"/>
</dbReference>
<sequence length="268" mass="30369">MKAPVHLSSYPDNQTEPCMTKKTVIIVDDEQAARQQLKEVISGFDELTLVAEAADGKSAIEQIMLMRPDIVFLDIEMPELNGFDVAKATQDLQYQLVFMTAYEQYALKAFDTNAIDYLVKPARPELIAKSIGKIIRQQTQIKPSGSTACLTLSDHAQQKIIEFDHINYIESIGRYRRVHLTQPGAEIHNTETIISEQTLDGFCSQLPESQFYRLHRSYIINATQLLALKYQTRKHFVLLAGADNPIPVSRSFVQTLKARIAERTHTED</sequence>
<gene>
    <name evidence="2" type="ORF">CWC22_007040</name>
</gene>
<dbReference type="Pfam" id="PF00072">
    <property type="entry name" value="Response_reg"/>
    <property type="match status" value="1"/>
</dbReference>